<dbReference type="InterPro" id="IPR006277">
    <property type="entry name" value="Sarcosine_oxidase_asu"/>
</dbReference>
<keyword evidence="2" id="KW-0560">Oxidoreductase</keyword>
<dbReference type="Gene3D" id="3.10.20.440">
    <property type="entry name" value="2Fe-2S iron-sulphur cluster binding domain, sarcosine oxidase, alpha subunit, N-terminal domain"/>
    <property type="match status" value="1"/>
</dbReference>
<evidence type="ECO:0000259" key="6">
    <source>
        <dbReference type="Pfam" id="PF17806"/>
    </source>
</evidence>
<feature type="domain" description="SoxA A3" evidence="6">
    <location>
        <begin position="496"/>
        <end position="578"/>
    </location>
</feature>
<dbReference type="PATRIC" id="fig|33050.5.peg.797"/>
<proteinExistence type="inferred from homology"/>
<dbReference type="OrthoDB" id="5287468at2"/>
<dbReference type="Gene3D" id="3.50.50.60">
    <property type="entry name" value="FAD/NAD(P)-binding domain"/>
    <property type="match status" value="2"/>
</dbReference>
<feature type="domain" description="Aminomethyltransferase C-terminal" evidence="5">
    <location>
        <begin position="884"/>
        <end position="968"/>
    </location>
</feature>
<dbReference type="InterPro" id="IPR027266">
    <property type="entry name" value="TrmE/GcvT-like"/>
</dbReference>
<dbReference type="GO" id="GO:0046653">
    <property type="term" value="P:tetrahydrofolate metabolic process"/>
    <property type="evidence" value="ECO:0007669"/>
    <property type="project" value="InterPro"/>
</dbReference>
<dbReference type="Pfam" id="PF13510">
    <property type="entry name" value="Fer2_4"/>
    <property type="match status" value="1"/>
</dbReference>
<dbReference type="InterPro" id="IPR013977">
    <property type="entry name" value="GcvT_C"/>
</dbReference>
<reference evidence="7 8" key="1">
    <citation type="journal article" date="2015" name="Genome Announc.">
        <title>Complete Genome Sequence of Polypropylene Glycol- and Polyethylene Glycol-Degrading Sphingopyxis macrogoltabida Strain EY-1.</title>
        <authorList>
            <person name="Ohtsubo Y."/>
            <person name="Nagata Y."/>
            <person name="Numata M."/>
            <person name="Tsuchikane K."/>
            <person name="Hosoyama A."/>
            <person name="Yamazoe A."/>
            <person name="Tsuda M."/>
            <person name="Fujita N."/>
            <person name="Kawai F."/>
        </authorList>
    </citation>
    <scope>NUCLEOTIDE SEQUENCE [LARGE SCALE GENOMIC DNA]</scope>
    <source>
        <strain evidence="7 8">EY-1</strain>
    </source>
</reference>
<dbReference type="InterPro" id="IPR042204">
    <property type="entry name" value="2Fe-2S-bd_N"/>
</dbReference>
<protein>
    <recommendedName>
        <fullName evidence="9">Sarcosine oxidase subunit alpha</fullName>
    </recommendedName>
</protein>
<dbReference type="Pfam" id="PF17806">
    <property type="entry name" value="SO_alpha_A3"/>
    <property type="match status" value="1"/>
</dbReference>
<dbReference type="KEGG" id="smag:AN936_03840"/>
<dbReference type="PANTHER" id="PTHR43757">
    <property type="entry name" value="AMINOMETHYLTRANSFERASE"/>
    <property type="match status" value="1"/>
</dbReference>
<dbReference type="InterPro" id="IPR023753">
    <property type="entry name" value="FAD/NAD-binding_dom"/>
</dbReference>
<evidence type="ECO:0000259" key="3">
    <source>
        <dbReference type="Pfam" id="PF01571"/>
    </source>
</evidence>
<dbReference type="InterPro" id="IPR036188">
    <property type="entry name" value="FAD/NAD-bd_sf"/>
</dbReference>
<name>A0A0N9UU58_SPHMC</name>
<evidence type="ECO:0000313" key="8">
    <source>
        <dbReference type="Proteomes" id="UP000058074"/>
    </source>
</evidence>
<dbReference type="InterPro" id="IPR006222">
    <property type="entry name" value="GCVT_N"/>
</dbReference>
<dbReference type="GO" id="GO:0008115">
    <property type="term" value="F:sarcosine oxidase activity"/>
    <property type="evidence" value="ECO:0007669"/>
    <property type="project" value="InterPro"/>
</dbReference>
<evidence type="ECO:0000256" key="2">
    <source>
        <dbReference type="ARBA" id="ARBA00023002"/>
    </source>
</evidence>
<dbReference type="Pfam" id="PF07992">
    <property type="entry name" value="Pyr_redox_2"/>
    <property type="match status" value="1"/>
</dbReference>
<comment type="similarity">
    <text evidence="1">Belongs to the GcvT family.</text>
</comment>
<dbReference type="SUPFAM" id="SSF51905">
    <property type="entry name" value="FAD/NAD(P)-binding domain"/>
    <property type="match status" value="1"/>
</dbReference>
<dbReference type="PIRSF" id="PIRSF037980">
    <property type="entry name" value="SoxA"/>
    <property type="match status" value="1"/>
</dbReference>
<dbReference type="InterPro" id="IPR029043">
    <property type="entry name" value="GcvT/YgfZ_C"/>
</dbReference>
<dbReference type="InterPro" id="IPR041117">
    <property type="entry name" value="SoxA_A3"/>
</dbReference>
<dbReference type="SUPFAM" id="SSF103025">
    <property type="entry name" value="Folate-binding domain"/>
    <property type="match status" value="1"/>
</dbReference>
<feature type="domain" description="GCVT N-terminal" evidence="3">
    <location>
        <begin position="594"/>
        <end position="864"/>
    </location>
</feature>
<gene>
    <name evidence="7" type="ORF">AN936_03840</name>
</gene>
<dbReference type="PANTHER" id="PTHR43757:SF2">
    <property type="entry name" value="AMINOMETHYLTRANSFERASE, MITOCHONDRIAL"/>
    <property type="match status" value="1"/>
</dbReference>
<evidence type="ECO:0000256" key="1">
    <source>
        <dbReference type="ARBA" id="ARBA00008609"/>
    </source>
</evidence>
<evidence type="ECO:0000313" key="7">
    <source>
        <dbReference type="EMBL" id="ALH79528.1"/>
    </source>
</evidence>
<organism evidence="7 8">
    <name type="scientific">Sphingopyxis macrogoltabida</name>
    <name type="common">Sphingomonas macrogoltabidus</name>
    <dbReference type="NCBI Taxonomy" id="33050"/>
    <lineage>
        <taxon>Bacteria</taxon>
        <taxon>Pseudomonadati</taxon>
        <taxon>Pseudomonadota</taxon>
        <taxon>Alphaproteobacteria</taxon>
        <taxon>Sphingomonadales</taxon>
        <taxon>Sphingomonadaceae</taxon>
        <taxon>Sphingopyxis</taxon>
    </lineage>
</organism>
<evidence type="ECO:0008006" key="9">
    <source>
        <dbReference type="Google" id="ProtNLM"/>
    </source>
</evidence>
<feature type="domain" description="FAD/NAD(P)-binding" evidence="4">
    <location>
        <begin position="167"/>
        <end position="424"/>
    </location>
</feature>
<dbReference type="RefSeq" id="WP_054586971.1">
    <property type="nucleotide sequence ID" value="NZ_CP012700.1"/>
</dbReference>
<evidence type="ECO:0000259" key="5">
    <source>
        <dbReference type="Pfam" id="PF08669"/>
    </source>
</evidence>
<dbReference type="PRINTS" id="PR00411">
    <property type="entry name" value="PNDRDTASEI"/>
</dbReference>
<dbReference type="InterPro" id="IPR028896">
    <property type="entry name" value="GcvT/YgfZ/DmdA"/>
</dbReference>
<dbReference type="Pfam" id="PF08669">
    <property type="entry name" value="GCV_T_C"/>
    <property type="match status" value="1"/>
</dbReference>
<dbReference type="PRINTS" id="PR00368">
    <property type="entry name" value="FADPNR"/>
</dbReference>
<dbReference type="EMBL" id="CP012700">
    <property type="protein sequence ID" value="ALH79528.1"/>
    <property type="molecule type" value="Genomic_DNA"/>
</dbReference>
<dbReference type="SUPFAM" id="SSF101790">
    <property type="entry name" value="Aminomethyltransferase beta-barrel domain"/>
    <property type="match status" value="1"/>
</dbReference>
<dbReference type="Pfam" id="PF01571">
    <property type="entry name" value="GCV_T"/>
    <property type="match status" value="1"/>
</dbReference>
<dbReference type="Gene3D" id="3.30.1360.120">
    <property type="entry name" value="Probable tRNA modification gtpase trme, domain 1"/>
    <property type="match status" value="1"/>
</dbReference>
<dbReference type="NCBIfam" id="TIGR01372">
    <property type="entry name" value="soxA"/>
    <property type="match status" value="1"/>
</dbReference>
<evidence type="ECO:0000259" key="4">
    <source>
        <dbReference type="Pfam" id="PF07992"/>
    </source>
</evidence>
<dbReference type="AlphaFoldDB" id="A0A0N9UU58"/>
<accession>A0A0N9UU58</accession>
<dbReference type="Proteomes" id="UP000058074">
    <property type="component" value="Chromosome"/>
</dbReference>
<sequence>MSGWRSQGGGAVDRGQPVSFRWAGKSYQGYAGDTLASALIANGVSIIGRSFKYHRPRGLIAAGLEEPNGIVQLEEGAVTVPNVKATQIELYEGLSAAPVNAKPSVEFDLMAVNSLFKRFIPAAFYYKTFFWPGWHLFEPSIRKAAGLGVAPTERDPDTYEHRFAHVDTLIVGSGAAGLAAAEAAAALPGNERVMLVEADFEFGGGLLSSTETIDGLAPLAWRDAALARLRAAPNMLMLDRTMAFGYYDHGLVALYERISDHLPPAQRSGPRQRLWKVRCKRVILATGAFERPIAFSGNDLPGVMLASAAQTYARRYGALVGHRAVLCTNNDGAYDAAFALHDMGCTIAAIVDSRTAPGTAADEARRRGIEIVPGWAPVAAKGRRAVRGIEVAALDGGARRRIACDTILTSDGWNPAVHLHSQAGGSLAYNEGLQAFLPKGSAQDSISVGAAVGIIDTDTAVAAARAAVRGETVEAPVQAAVGPTRRFADGDIKAQTAWLDFQNDVTVADVQLASRENFRSVEHLKRYTTLGMASDQGKTSNVAGIHVLSSLLDKPAPAIGTTKFRPPFDPVTIGAFAGRATRENLAPATHTPSHTAQLALGAKMENYGSWLRPACFPQAGESEHQTIAREVKAVRQSAGLFDASTLGKIEVKGPDAAEFLQRIYVGGVRTLKVGQCRYGLMLSEHGIVYDDGVFARIGEDHYLVGTTSGHAAAITETLNEWLQCEWPDLRVLVENVTTAWAVMNVAGPRARAIFAAVGTDIDLSPEAFAHMQYRAGSVGGVPARVQRVSFSGELSYEIAVPWGYGAALWDALMRAGRPHRITPFGVESLMAMRIEKGFLHVGSDTDGTTYPQDLGFGPAIAKKKDDFVGRRSTMRPDGLRDDRRQLVGLEVTDGGGALETGAHVLPADATEARGTQGWVTSSIHSPTLERPIAMALVERGRDRMGEAVRVWDLGQWRAARIADPRFYDPAGERTHG</sequence>